<evidence type="ECO:0000313" key="2">
    <source>
        <dbReference type="Proteomes" id="UP000828048"/>
    </source>
</evidence>
<organism evidence="1 2">
    <name type="scientific">Vaccinium darrowii</name>
    <dbReference type="NCBI Taxonomy" id="229202"/>
    <lineage>
        <taxon>Eukaryota</taxon>
        <taxon>Viridiplantae</taxon>
        <taxon>Streptophyta</taxon>
        <taxon>Embryophyta</taxon>
        <taxon>Tracheophyta</taxon>
        <taxon>Spermatophyta</taxon>
        <taxon>Magnoliopsida</taxon>
        <taxon>eudicotyledons</taxon>
        <taxon>Gunneridae</taxon>
        <taxon>Pentapetalae</taxon>
        <taxon>asterids</taxon>
        <taxon>Ericales</taxon>
        <taxon>Ericaceae</taxon>
        <taxon>Vaccinioideae</taxon>
        <taxon>Vaccinieae</taxon>
        <taxon>Vaccinium</taxon>
    </lineage>
</organism>
<protein>
    <submittedName>
        <fullName evidence="1">Uncharacterized protein</fullName>
    </submittedName>
</protein>
<dbReference type="Proteomes" id="UP000828048">
    <property type="component" value="Chromosome 12"/>
</dbReference>
<dbReference type="EMBL" id="CM037162">
    <property type="protein sequence ID" value="KAH7863214.1"/>
    <property type="molecule type" value="Genomic_DNA"/>
</dbReference>
<name>A0ACB7ZB70_9ERIC</name>
<accession>A0ACB7ZB70</accession>
<keyword evidence="2" id="KW-1185">Reference proteome</keyword>
<proteinExistence type="predicted"/>
<reference evidence="1 2" key="1">
    <citation type="journal article" date="2021" name="Hortic Res">
        <title>High-quality reference genome and annotation aids understanding of berry development for evergreen blueberry (Vaccinium darrowii).</title>
        <authorList>
            <person name="Yu J."/>
            <person name="Hulse-Kemp A.M."/>
            <person name="Babiker E."/>
            <person name="Staton M."/>
        </authorList>
    </citation>
    <scope>NUCLEOTIDE SEQUENCE [LARGE SCALE GENOMIC DNA]</scope>
    <source>
        <strain evidence="2">cv. NJ 8807/NJ 8810</strain>
        <tissue evidence="1">Young leaf</tissue>
    </source>
</reference>
<gene>
    <name evidence="1" type="ORF">Vadar_014853</name>
</gene>
<comment type="caution">
    <text evidence="1">The sequence shown here is derived from an EMBL/GenBank/DDBJ whole genome shotgun (WGS) entry which is preliminary data.</text>
</comment>
<evidence type="ECO:0000313" key="1">
    <source>
        <dbReference type="EMBL" id="KAH7863214.1"/>
    </source>
</evidence>
<sequence length="446" mass="50559">MTSQRSPRGDYTVLLAFSGPSELMAVNIFLKSDEKWKETKGTHHRLSVKRIFICKRVCKTWSNLISSPEFAKLHFARGEAFPLIRSLAPSRVSRTLYLVEPAEHCNGFDQKSDCPIKVKLDIKLKIPLRNEELVINSVGDANTNPCSKGGIKLKPKDHELDVVNSCNGFLCLSEPFKYRPSFRDCNPVIVCNPITCEFINLPPATIDDESRKYMIPMHSLHCGLGFSPKTNQYKVIWIRYPFSREERDIGSLTEIHTLGTGTWKRIGDAPSTLHRKIRSPTYLNGSLHWFCHGVKYSNSITSFDFDNEEFQSLPPPPFKPSGGMNFTMGLGEIRGCLCICYVSGFAQSKVWMMKEYGVQGSWSEEYSFSTEANVGRRIHDIYEPISVMRNGAILLFHCSKGALFYHDPKKPCFRLLKLKGYKSSYQAIAHIPSFISLKDAVNCEGR</sequence>